<protein>
    <submittedName>
        <fullName evidence="1">Uncharacterized protein</fullName>
    </submittedName>
</protein>
<dbReference type="Proteomes" id="UP000232722">
    <property type="component" value="Unassembled WGS sequence"/>
</dbReference>
<sequence length="113" mass="13393">FSRVLNIAKLQADITYKWRKQESIALKSAIDNIELEQHTNLLDNIDEQNNNINNDDFDLDNIDVEDIEHPAQNKDAKWKLDIIFEDNLHCPFLKKNNNNNYRSGTYDHNILYF</sequence>
<evidence type="ECO:0000313" key="1">
    <source>
        <dbReference type="EMBL" id="PKB92348.1"/>
    </source>
</evidence>
<evidence type="ECO:0000313" key="2">
    <source>
        <dbReference type="Proteomes" id="UP000232722"/>
    </source>
</evidence>
<dbReference type="EMBL" id="LLXJ01011391">
    <property type="protein sequence ID" value="PKB92348.1"/>
    <property type="molecule type" value="Genomic_DNA"/>
</dbReference>
<gene>
    <name evidence="1" type="ORF">RhiirA5_445036</name>
</gene>
<organism evidence="1 2">
    <name type="scientific">Rhizophagus irregularis</name>
    <dbReference type="NCBI Taxonomy" id="588596"/>
    <lineage>
        <taxon>Eukaryota</taxon>
        <taxon>Fungi</taxon>
        <taxon>Fungi incertae sedis</taxon>
        <taxon>Mucoromycota</taxon>
        <taxon>Glomeromycotina</taxon>
        <taxon>Glomeromycetes</taxon>
        <taxon>Glomerales</taxon>
        <taxon>Glomeraceae</taxon>
        <taxon>Rhizophagus</taxon>
    </lineage>
</organism>
<reference evidence="1 2" key="2">
    <citation type="submission" date="2017-09" db="EMBL/GenBank/DDBJ databases">
        <title>Extensive intraspecific genome diversity in a model arbuscular mycorrhizal fungus.</title>
        <authorList>
            <person name="Chen E.C."/>
            <person name="Morin E."/>
            <person name="Beaudet D."/>
            <person name="Noel J."/>
            <person name="Ndikumana S."/>
            <person name="Charron P."/>
            <person name="St-Onge C."/>
            <person name="Giorgi J."/>
            <person name="Grigoriev I.V."/>
            <person name="Roux C."/>
            <person name="Martin F.M."/>
            <person name="Corradi N."/>
        </authorList>
    </citation>
    <scope>NUCLEOTIDE SEQUENCE [LARGE SCALE GENOMIC DNA]</scope>
    <source>
        <strain evidence="1 2">A5</strain>
    </source>
</reference>
<feature type="non-terminal residue" evidence="1">
    <location>
        <position position="1"/>
    </location>
</feature>
<accession>A0A2N0NCQ4</accession>
<reference evidence="1 2" key="1">
    <citation type="submission" date="2016-04" db="EMBL/GenBank/DDBJ databases">
        <title>Genome analyses suggest a sexual origin of heterokaryosis in a supposedly ancient asexual fungus.</title>
        <authorList>
            <person name="Ropars J."/>
            <person name="Sedzielewska K."/>
            <person name="Noel J."/>
            <person name="Charron P."/>
            <person name="Farinelli L."/>
            <person name="Marton T."/>
            <person name="Kruger M."/>
            <person name="Pelin A."/>
            <person name="Brachmann A."/>
            <person name="Corradi N."/>
        </authorList>
    </citation>
    <scope>NUCLEOTIDE SEQUENCE [LARGE SCALE GENOMIC DNA]</scope>
    <source>
        <strain evidence="1 2">A5</strain>
    </source>
</reference>
<proteinExistence type="predicted"/>
<comment type="caution">
    <text evidence="1">The sequence shown here is derived from an EMBL/GenBank/DDBJ whole genome shotgun (WGS) entry which is preliminary data.</text>
</comment>
<name>A0A2N0NCQ4_9GLOM</name>
<dbReference type="AlphaFoldDB" id="A0A2N0NCQ4"/>